<proteinExistence type="predicted"/>
<dbReference type="Gene3D" id="3.40.50.300">
    <property type="entry name" value="P-loop containing nucleotide triphosphate hydrolases"/>
    <property type="match status" value="1"/>
</dbReference>
<dbReference type="InterPro" id="IPR011460">
    <property type="entry name" value="Lcl_C"/>
</dbReference>
<evidence type="ECO:0000313" key="3">
    <source>
        <dbReference type="EMBL" id="GAK50231.1"/>
    </source>
</evidence>
<gene>
    <name evidence="3" type="ORF">U14_01458</name>
</gene>
<feature type="domain" description="NACHT" evidence="1">
    <location>
        <begin position="2"/>
        <end position="71"/>
    </location>
</feature>
<dbReference type="Pfam" id="PF05729">
    <property type="entry name" value="NACHT"/>
    <property type="match status" value="1"/>
</dbReference>
<dbReference type="EMBL" id="DF820456">
    <property type="protein sequence ID" value="GAK50231.1"/>
    <property type="molecule type" value="Genomic_DNA"/>
</dbReference>
<evidence type="ECO:0000259" key="2">
    <source>
        <dbReference type="Pfam" id="PF07603"/>
    </source>
</evidence>
<dbReference type="STRING" id="1499966.U14_01458"/>
<dbReference type="Proteomes" id="UP000030700">
    <property type="component" value="Unassembled WGS sequence"/>
</dbReference>
<dbReference type="InterPro" id="IPR007111">
    <property type="entry name" value="NACHT_NTPase"/>
</dbReference>
<dbReference type="Pfam" id="PF07603">
    <property type="entry name" value="Lcl_C"/>
    <property type="match status" value="1"/>
</dbReference>
<accession>A0A0S6VSC8</accession>
<evidence type="ECO:0000313" key="4">
    <source>
        <dbReference type="Proteomes" id="UP000030700"/>
    </source>
</evidence>
<keyword evidence="4" id="KW-1185">Reference proteome</keyword>
<dbReference type="HOGENOM" id="CLU_557427_0_0_0"/>
<reference evidence="3" key="1">
    <citation type="journal article" date="2015" name="PeerJ">
        <title>First genomic representation of candidate bacterial phylum KSB3 points to enhanced environmental sensing as a trigger of wastewater bulking.</title>
        <authorList>
            <person name="Sekiguchi Y."/>
            <person name="Ohashi A."/>
            <person name="Parks D.H."/>
            <person name="Yamauchi T."/>
            <person name="Tyson G.W."/>
            <person name="Hugenholtz P."/>
        </authorList>
    </citation>
    <scope>NUCLEOTIDE SEQUENCE [LARGE SCALE GENOMIC DNA]</scope>
</reference>
<dbReference type="InterPro" id="IPR027417">
    <property type="entry name" value="P-loop_NTPase"/>
</dbReference>
<evidence type="ECO:0000259" key="1">
    <source>
        <dbReference type="Pfam" id="PF05729"/>
    </source>
</evidence>
<organism evidence="3">
    <name type="scientific">Candidatus Moduliflexus flocculans</name>
    <dbReference type="NCBI Taxonomy" id="1499966"/>
    <lineage>
        <taxon>Bacteria</taxon>
        <taxon>Candidatus Moduliflexota</taxon>
        <taxon>Candidatus Moduliflexia</taxon>
        <taxon>Candidatus Moduliflexales</taxon>
        <taxon>Candidatus Moduliflexaceae</taxon>
    </lineage>
</organism>
<dbReference type="PANTHER" id="PTHR46844:SF1">
    <property type="entry name" value="SLR5058 PROTEIN"/>
    <property type="match status" value="1"/>
</dbReference>
<protein>
    <submittedName>
        <fullName evidence="3">GUN4-like family</fullName>
    </submittedName>
</protein>
<dbReference type="PANTHER" id="PTHR46844">
    <property type="entry name" value="SLR5058 PROTEIN"/>
    <property type="match status" value="1"/>
</dbReference>
<dbReference type="AlphaFoldDB" id="A0A0S6VSC8"/>
<sequence length="489" mass="55785">MMLDGLDEVREDQRQAISTWIDRQIRDYPKCRFIVTTRPQGYLDAPLAQAHGLEVLPFQPEQVERFVRNWYVATKLTLSGKDDPGMRRDAEHDADDLLRRLQHQPKLQELTVNPLLLTMIANVHNYRGALPDRRVELYAEICDVLLGHWQRAKGMDDRLSAKQKRAVLQPLAEEMMAQRVREFPTADVLTALEAHLQGVGLTKDETPLFLKNLQEQSGLLLENASGVWGFAHLTFQEYLCACHWHETGRPSAWTTEEWQVCIADGWWHEVARLYAAQAADATALVRACLEANTAEALALAENVTKEALKVDPALREAITKTLSERVLIRLRRDPLIVSDDDAPEAFKISGVPGRPLEYIQNEYEDRGETVFDRATGLTWQKAGSSKALVYADVQKYIVELNRKKFAGYDDWRLPTIPELMSLLEPEKQSNGFYLSPIFDVPKVEYYWEWSADKRQEKGEGSAESAWDVSFNLGVVDWCNLDGYVRGVRS</sequence>
<name>A0A0S6VSC8_9BACT</name>
<feature type="domain" description="Lcl C-terminal" evidence="2">
    <location>
        <begin position="368"/>
        <end position="487"/>
    </location>
</feature>